<sequence length="165" mass="18941">MCECKLLDNDTPYMIEKVFKRYPSTTTIDVLIEYAICFECAKKMRKQLSADSLANVEAYMKSKIDIDARAEFVSKNSETDKWMENCVFLGDKISECNEFSIQGQFFNDQMLLTGMPYAVSENAMDELAELISPETKDVLDDFIGKHFSGPPEVEEILKQNRFILI</sequence>
<dbReference type="EMBL" id="JAVDQD010000002">
    <property type="protein sequence ID" value="MDR6239335.1"/>
    <property type="molecule type" value="Genomic_DNA"/>
</dbReference>
<proteinExistence type="predicted"/>
<accession>A0AAE4BSW9</accession>
<dbReference type="AlphaFoldDB" id="A0AAE4BSW9"/>
<evidence type="ECO:0000313" key="1">
    <source>
        <dbReference type="EMBL" id="MDR6239335.1"/>
    </source>
</evidence>
<protein>
    <submittedName>
        <fullName evidence="1">Uncharacterized protein</fullName>
    </submittedName>
</protein>
<name>A0AAE4BSW9_9BACT</name>
<keyword evidence="2" id="KW-1185">Reference proteome</keyword>
<dbReference type="RefSeq" id="WP_338390269.1">
    <property type="nucleotide sequence ID" value="NZ_AP025305.1"/>
</dbReference>
<dbReference type="Proteomes" id="UP001185092">
    <property type="component" value="Unassembled WGS sequence"/>
</dbReference>
<gene>
    <name evidence="1" type="ORF">HNQ88_002372</name>
</gene>
<comment type="caution">
    <text evidence="1">The sequence shown here is derived from an EMBL/GenBank/DDBJ whole genome shotgun (WGS) entry which is preliminary data.</text>
</comment>
<reference evidence="1" key="1">
    <citation type="submission" date="2023-07" db="EMBL/GenBank/DDBJ databases">
        <title>Genomic Encyclopedia of Type Strains, Phase IV (KMG-IV): sequencing the most valuable type-strain genomes for metagenomic binning, comparative biology and taxonomic classification.</title>
        <authorList>
            <person name="Goeker M."/>
        </authorList>
    </citation>
    <scope>NUCLEOTIDE SEQUENCE</scope>
    <source>
        <strain evidence="1">DSM 26174</strain>
    </source>
</reference>
<organism evidence="1 2">
    <name type="scientific">Aureibacter tunicatorum</name>
    <dbReference type="NCBI Taxonomy" id="866807"/>
    <lineage>
        <taxon>Bacteria</taxon>
        <taxon>Pseudomonadati</taxon>
        <taxon>Bacteroidota</taxon>
        <taxon>Cytophagia</taxon>
        <taxon>Cytophagales</taxon>
        <taxon>Persicobacteraceae</taxon>
        <taxon>Aureibacter</taxon>
    </lineage>
</organism>
<evidence type="ECO:0000313" key="2">
    <source>
        <dbReference type="Proteomes" id="UP001185092"/>
    </source>
</evidence>